<dbReference type="AlphaFoldDB" id="A0A0F7IGE5"/>
<keyword evidence="2" id="KW-1185">Reference proteome</keyword>
<gene>
    <name evidence="1" type="ORF">GAH_00325</name>
</gene>
<evidence type="ECO:0000313" key="1">
    <source>
        <dbReference type="EMBL" id="AKG92322.1"/>
    </source>
</evidence>
<name>A0A0F7IGE5_9EURY</name>
<protein>
    <submittedName>
        <fullName evidence="1">Uncharacterized protein</fullName>
    </submittedName>
</protein>
<dbReference type="Proteomes" id="UP000034723">
    <property type="component" value="Chromosome"/>
</dbReference>
<dbReference type="STRING" id="113653.GAH_00325"/>
<accession>A0A0F7IGE5</accession>
<dbReference type="InParanoid" id="A0A0F7IGE5"/>
<reference evidence="1 2" key="1">
    <citation type="submission" date="2015-04" db="EMBL/GenBank/DDBJ databases">
        <title>The complete genome sequence of the hyperthermophilic, obligate iron-reducing archaeon Geoglobus ahangari strain 234T.</title>
        <authorList>
            <person name="Manzella M.P."/>
            <person name="Holmes D.E."/>
            <person name="Rocheleau J.M."/>
            <person name="Chung A."/>
            <person name="Reguera G."/>
            <person name="Kashefi K."/>
        </authorList>
    </citation>
    <scope>NUCLEOTIDE SEQUENCE [LARGE SCALE GENOMIC DNA]</scope>
    <source>
        <strain evidence="1 2">234</strain>
    </source>
</reference>
<dbReference type="PATRIC" id="fig|113653.22.peg.330"/>
<dbReference type="GeneID" id="24802911"/>
<proteinExistence type="predicted"/>
<dbReference type="RefSeq" id="WP_048094390.1">
    <property type="nucleotide sequence ID" value="NZ_CP011267.1"/>
</dbReference>
<evidence type="ECO:0000313" key="2">
    <source>
        <dbReference type="Proteomes" id="UP000034723"/>
    </source>
</evidence>
<organism evidence="1 2">
    <name type="scientific">Geoglobus ahangari</name>
    <dbReference type="NCBI Taxonomy" id="113653"/>
    <lineage>
        <taxon>Archaea</taxon>
        <taxon>Methanobacteriati</taxon>
        <taxon>Methanobacteriota</taxon>
        <taxon>Archaeoglobi</taxon>
        <taxon>Archaeoglobales</taxon>
        <taxon>Archaeoglobaceae</taxon>
        <taxon>Geoglobus</taxon>
    </lineage>
</organism>
<dbReference type="HOGENOM" id="CLU_120315_0_0_2"/>
<sequence length="195" mass="22847">MRKLRLHTTVSPETQRKIEELRERYRTVSGVIEAAVEKLFTDSGGESITEDDLLLLKFVRELNFTVCAKDHYTGLAEGVPERAVRESMIEMAIKYLTKKPLSELGLEEFLESLRRLWLILNRAEHVEIERLGKSINFVFYHDMRSIRVSEIHLGLVRFVYEKYYSGDYEMTVDAVTVNGFSVIFRRRSQDRPDRP</sequence>
<dbReference type="OrthoDB" id="380606at2157"/>
<dbReference type="EMBL" id="CP011267">
    <property type="protein sequence ID" value="AKG92322.1"/>
    <property type="molecule type" value="Genomic_DNA"/>
</dbReference>
<dbReference type="KEGG" id="gah:GAH_00325"/>